<dbReference type="AlphaFoldDB" id="A0A7U4QIJ7"/>
<keyword evidence="1" id="KW-0812">Transmembrane</keyword>
<evidence type="ECO:0000313" key="2">
    <source>
        <dbReference type="EMBL" id="AMM39986.1"/>
    </source>
</evidence>
<dbReference type="KEGG" id="daw:HS1_000180"/>
<proteinExistence type="predicted"/>
<protein>
    <submittedName>
        <fullName evidence="2">Uncharacterized protein</fullName>
    </submittedName>
</protein>
<dbReference type="RefSeq" id="WP_066060297.1">
    <property type="nucleotide sequence ID" value="NZ_CP013015.1"/>
</dbReference>
<organism evidence="2 3">
    <name type="scientific">Desulfofervidus auxilii</name>
    <dbReference type="NCBI Taxonomy" id="1621989"/>
    <lineage>
        <taxon>Bacteria</taxon>
        <taxon>Pseudomonadati</taxon>
        <taxon>Thermodesulfobacteriota</taxon>
        <taxon>Candidatus Desulfofervidia</taxon>
        <taxon>Candidatus Desulfofervidales</taxon>
        <taxon>Candidatus Desulfofervidaceae</taxon>
        <taxon>Candidatus Desulfofervidus</taxon>
    </lineage>
</organism>
<keyword evidence="3" id="KW-1185">Reference proteome</keyword>
<dbReference type="EMBL" id="CP013015">
    <property type="protein sequence ID" value="AMM39986.1"/>
    <property type="molecule type" value="Genomic_DNA"/>
</dbReference>
<gene>
    <name evidence="2" type="ORF">HS1_000180</name>
</gene>
<name>A0A7U4QIJ7_DESA2</name>
<dbReference type="Proteomes" id="UP000070560">
    <property type="component" value="Chromosome"/>
</dbReference>
<accession>A0A7U4QIJ7</accession>
<reference evidence="2 3" key="1">
    <citation type="submission" date="2015-10" db="EMBL/GenBank/DDBJ databases">
        <title>Candidatus Desulfofervidus auxilii, a hydrogenotrophic sulfate-reducing bacterium involved in the thermophilic anaerobic oxidation of methane.</title>
        <authorList>
            <person name="Krukenberg V."/>
            <person name="Richter M."/>
            <person name="Wegener G."/>
        </authorList>
    </citation>
    <scope>NUCLEOTIDE SEQUENCE [LARGE SCALE GENOMIC DNA]</scope>
    <source>
        <strain evidence="2 3">HS1</strain>
    </source>
</reference>
<evidence type="ECO:0000256" key="1">
    <source>
        <dbReference type="SAM" id="Phobius"/>
    </source>
</evidence>
<keyword evidence="1" id="KW-1133">Transmembrane helix</keyword>
<sequence>MSYAYENLTNNLVYHMLMTAINGMQIFGLIYTQEEQKERNKNMQNVCLSCHSQKWYMSKNIQVKLK</sequence>
<keyword evidence="1" id="KW-0472">Membrane</keyword>
<evidence type="ECO:0000313" key="3">
    <source>
        <dbReference type="Proteomes" id="UP000070560"/>
    </source>
</evidence>
<dbReference type="OrthoDB" id="9814800at2"/>
<dbReference type="Gene3D" id="1.20.850.10">
    <property type="entry name" value="Hydroxylamine Oxidoreductase, Chain A, domain 2"/>
    <property type="match status" value="1"/>
</dbReference>
<feature type="transmembrane region" description="Helical" evidence="1">
    <location>
        <begin position="12"/>
        <end position="31"/>
    </location>
</feature>